<dbReference type="EMBL" id="RDPI01000019">
    <property type="protein sequence ID" value="MBF4374502.1"/>
    <property type="molecule type" value="Genomic_DNA"/>
</dbReference>
<dbReference type="Proteomes" id="UP000726136">
    <property type="component" value="Unassembled WGS sequence"/>
</dbReference>
<evidence type="ECO:0000313" key="1">
    <source>
        <dbReference type="EMBL" id="AZS26376.1"/>
    </source>
</evidence>
<reference evidence="2 5" key="2">
    <citation type="journal article" date="2021" name="PeerJ">
        <title>Analysis of 44 Vibrio anguillarum genomes reveals high genetic diversity.</title>
        <authorList>
            <person name="Hansen M.J."/>
            <person name="Dalsgaard I."/>
        </authorList>
    </citation>
    <scope>NUCLEOTIDE SEQUENCE [LARGE SCALE GENOMIC DNA]</scope>
    <source>
        <strain evidence="2 5">040915-1/1B</strain>
        <strain evidence="3">850617-1/1</strain>
    </source>
</reference>
<accession>A0A7U6J3I3</accession>
<organism evidence="1 4">
    <name type="scientific">Vibrio anguillarum</name>
    <name type="common">Listonella anguillarum</name>
    <dbReference type="NCBI Taxonomy" id="55601"/>
    <lineage>
        <taxon>Bacteria</taxon>
        <taxon>Pseudomonadati</taxon>
        <taxon>Pseudomonadota</taxon>
        <taxon>Gammaproteobacteria</taxon>
        <taxon>Vibrionales</taxon>
        <taxon>Vibrionaceae</taxon>
        <taxon>Vibrio</taxon>
    </lineage>
</organism>
<dbReference type="AlphaFoldDB" id="A0A7U6J3I3"/>
<evidence type="ECO:0000313" key="5">
    <source>
        <dbReference type="Proteomes" id="UP000726136"/>
    </source>
</evidence>
<sequence length="90" mass="10428">MQLKRTVKASSSHNAHWFDAKKDELVQLYGDKSIELLIADIRNGVPSTNNLKVERDHFGVVLLNMKYSEWFLLGKPESALSFEMVRFEKM</sequence>
<dbReference type="Proteomes" id="UP000786185">
    <property type="component" value="Unassembled WGS sequence"/>
</dbReference>
<keyword evidence="5" id="KW-1185">Reference proteome</keyword>
<gene>
    <name evidence="1" type="ORF">DYL72_15850</name>
    <name evidence="2" type="ORF">EAY46_15640</name>
    <name evidence="3" type="ORF">ERJ77_25355</name>
</gene>
<dbReference type="EMBL" id="CP034672">
    <property type="protein sequence ID" value="AZS26376.1"/>
    <property type="molecule type" value="Genomic_DNA"/>
</dbReference>
<name>A0A7U6J3I3_VIBAN</name>
<evidence type="ECO:0000313" key="2">
    <source>
        <dbReference type="EMBL" id="MBF4374502.1"/>
    </source>
</evidence>
<protein>
    <submittedName>
        <fullName evidence="1">Uncharacterized protein</fullName>
    </submittedName>
</protein>
<dbReference type="RefSeq" id="WP_116285211.1">
    <property type="nucleotide sequence ID" value="NZ_CP034672.1"/>
</dbReference>
<evidence type="ECO:0000313" key="4">
    <source>
        <dbReference type="Proteomes" id="UP000256923"/>
    </source>
</evidence>
<evidence type="ECO:0000313" key="3">
    <source>
        <dbReference type="EMBL" id="MBF4437749.1"/>
    </source>
</evidence>
<dbReference type="EMBL" id="SCLC01001293">
    <property type="protein sequence ID" value="MBF4437749.1"/>
    <property type="molecule type" value="Genomic_DNA"/>
</dbReference>
<proteinExistence type="predicted"/>
<dbReference type="Proteomes" id="UP000256923">
    <property type="component" value="Chromosome 1"/>
</dbReference>
<reference evidence="1 4" key="1">
    <citation type="submission" date="2018-12" db="EMBL/GenBank/DDBJ databases">
        <title>Characterization and Draft Genome of Vibrio anguillarum J360 Marine Pathogen Isolated from an Outbreak in Lumpfish (Cyclopterus lumpus).</title>
        <authorList>
            <person name="Vasquez J.I."/>
            <person name="Cao T."/>
            <person name="Chakraborty S."/>
            <person name="Gnanagobal H."/>
            <person name="Wescot J."/>
            <person name="Boyce D."/>
            <person name="Santander J."/>
        </authorList>
    </citation>
    <scope>NUCLEOTIDE SEQUENCE [LARGE SCALE GENOMIC DNA]</scope>
    <source>
        <strain evidence="1 4">J360</strain>
    </source>
</reference>